<dbReference type="CDD" id="cd04629">
    <property type="entry name" value="CBS_pair_bac"/>
    <property type="match status" value="1"/>
</dbReference>
<evidence type="ECO:0000256" key="2">
    <source>
        <dbReference type="PROSITE-ProRule" id="PRU00703"/>
    </source>
</evidence>
<keyword evidence="1 2" id="KW-0129">CBS domain</keyword>
<dbReference type="SMART" id="SM00116">
    <property type="entry name" value="CBS"/>
    <property type="match status" value="2"/>
</dbReference>
<dbReference type="Pfam" id="PF00571">
    <property type="entry name" value="CBS"/>
    <property type="match status" value="2"/>
</dbReference>
<gene>
    <name evidence="4" type="ORF">SNR37_003998</name>
</gene>
<dbReference type="SUPFAM" id="SSF54631">
    <property type="entry name" value="CBS-domain pair"/>
    <property type="match status" value="1"/>
</dbReference>
<dbReference type="EMBL" id="JAYDYW010000008">
    <property type="protein sequence ID" value="MEE1674555.1"/>
    <property type="molecule type" value="Genomic_DNA"/>
</dbReference>
<dbReference type="PANTHER" id="PTHR43080:SF2">
    <property type="entry name" value="CBS DOMAIN-CONTAINING PROTEIN"/>
    <property type="match status" value="1"/>
</dbReference>
<proteinExistence type="predicted"/>
<keyword evidence="5" id="KW-1185">Reference proteome</keyword>
<dbReference type="Proteomes" id="UP001310248">
    <property type="component" value="Unassembled WGS sequence"/>
</dbReference>
<dbReference type="PROSITE" id="PS51371">
    <property type="entry name" value="CBS"/>
    <property type="match status" value="2"/>
</dbReference>
<evidence type="ECO:0000313" key="4">
    <source>
        <dbReference type="EMBL" id="MEE1674555.1"/>
    </source>
</evidence>
<reference evidence="5" key="1">
    <citation type="submission" date="2023-07" db="EMBL/GenBank/DDBJ databases">
        <title>Draft genome sequence of Agarivorans aestuarii strain ZMCS4, a CAZymes producing bacteria isolated from the marine brown algae Clodostephus spongiosus.</title>
        <authorList>
            <person name="Lorente B."/>
            <person name="Cabral C."/>
            <person name="Frias J."/>
            <person name="Faria J."/>
            <person name="Toubarro D."/>
        </authorList>
    </citation>
    <scope>NUCLEOTIDE SEQUENCE [LARGE SCALE GENOMIC DNA]</scope>
    <source>
        <strain evidence="5">ZMCS4</strain>
    </source>
</reference>
<dbReference type="InterPro" id="IPR000644">
    <property type="entry name" value="CBS_dom"/>
</dbReference>
<dbReference type="InterPro" id="IPR051257">
    <property type="entry name" value="Diverse_CBS-Domain"/>
</dbReference>
<dbReference type="RefSeq" id="WP_163134161.1">
    <property type="nucleotide sequence ID" value="NZ_JAYDYW010000008.1"/>
</dbReference>
<accession>A0ABU7G5J1</accession>
<evidence type="ECO:0000313" key="5">
    <source>
        <dbReference type="Proteomes" id="UP001310248"/>
    </source>
</evidence>
<feature type="domain" description="CBS" evidence="3">
    <location>
        <begin position="10"/>
        <end position="69"/>
    </location>
</feature>
<dbReference type="InterPro" id="IPR046342">
    <property type="entry name" value="CBS_dom_sf"/>
</dbReference>
<dbReference type="InterPro" id="IPR044729">
    <property type="entry name" value="CBS_bac"/>
</dbReference>
<sequence>MQQLNVRHYMRAQFLSFTEEQSINQASELLTNSHQLGAPVVDAKGALIGWLSELDCVTQMLQAGYYCDQSALVKDLMRSDVLSVGPDENVLDLAKTMTDNKPKSYPVLENGKLIGLIERKAVLAALHQQQQQCFSVQ</sequence>
<organism evidence="4 5">
    <name type="scientific">Agarivorans aestuarii</name>
    <dbReference type="NCBI Taxonomy" id="1563703"/>
    <lineage>
        <taxon>Bacteria</taxon>
        <taxon>Pseudomonadati</taxon>
        <taxon>Pseudomonadota</taxon>
        <taxon>Gammaproteobacteria</taxon>
        <taxon>Alteromonadales</taxon>
        <taxon>Alteromonadaceae</taxon>
        <taxon>Agarivorans</taxon>
    </lineage>
</organism>
<feature type="domain" description="CBS" evidence="3">
    <location>
        <begin position="77"/>
        <end position="132"/>
    </location>
</feature>
<reference evidence="4 5" key="2">
    <citation type="submission" date="2023-12" db="EMBL/GenBank/DDBJ databases">
        <authorList>
            <consortium name="Cladostephus spongiosus"/>
            <person name="Lorente B."/>
            <person name="Cabral C."/>
            <person name="Frias J."/>
            <person name="Faria J."/>
            <person name="Toubarro D."/>
        </authorList>
    </citation>
    <scope>NUCLEOTIDE SEQUENCE [LARGE SCALE GENOMIC DNA]</scope>
    <source>
        <strain evidence="4 5">ZMCS4</strain>
    </source>
</reference>
<evidence type="ECO:0000259" key="3">
    <source>
        <dbReference type="PROSITE" id="PS51371"/>
    </source>
</evidence>
<evidence type="ECO:0000256" key="1">
    <source>
        <dbReference type="ARBA" id="ARBA00023122"/>
    </source>
</evidence>
<name>A0ABU7G5J1_9ALTE</name>
<protein>
    <submittedName>
        <fullName evidence="4">CBS domain-containing protein</fullName>
    </submittedName>
</protein>
<dbReference type="PANTHER" id="PTHR43080">
    <property type="entry name" value="CBS DOMAIN-CONTAINING PROTEIN CBSX3, MITOCHONDRIAL"/>
    <property type="match status" value="1"/>
</dbReference>
<dbReference type="Gene3D" id="3.10.580.10">
    <property type="entry name" value="CBS-domain"/>
    <property type="match status" value="1"/>
</dbReference>
<comment type="caution">
    <text evidence="4">The sequence shown here is derived from an EMBL/GenBank/DDBJ whole genome shotgun (WGS) entry which is preliminary data.</text>
</comment>